<gene>
    <name evidence="17" type="ORF">J2Z48_002304</name>
</gene>
<keyword evidence="7" id="KW-0732">Signal</keyword>
<evidence type="ECO:0000256" key="3">
    <source>
        <dbReference type="ARBA" id="ARBA00007164"/>
    </source>
</evidence>
<dbReference type="GO" id="GO:0009252">
    <property type="term" value="P:peptidoglycan biosynthetic process"/>
    <property type="evidence" value="ECO:0007669"/>
    <property type="project" value="UniProtKB-KW"/>
</dbReference>
<reference evidence="17 18" key="1">
    <citation type="submission" date="2023-07" db="EMBL/GenBank/DDBJ databases">
        <title>Genomic Encyclopedia of Type Strains, Phase IV (KMG-IV): sequencing the most valuable type-strain genomes for metagenomic binning, comparative biology and taxonomic classification.</title>
        <authorList>
            <person name="Goeker M."/>
        </authorList>
    </citation>
    <scope>NUCLEOTIDE SEQUENCE [LARGE SCALE GENOMIC DNA]</scope>
    <source>
        <strain evidence="17 18">DSM 46876</strain>
    </source>
</reference>
<evidence type="ECO:0000256" key="15">
    <source>
        <dbReference type="RuleBase" id="RU004016"/>
    </source>
</evidence>
<feature type="active site" evidence="13">
    <location>
        <position position="123"/>
    </location>
</feature>
<accession>A0AAJ1TFW1</accession>
<organism evidence="17 18">
    <name type="scientific">Croceifilum oryzae</name>
    <dbReference type="NCBI Taxonomy" id="1553429"/>
    <lineage>
        <taxon>Bacteria</taxon>
        <taxon>Bacillati</taxon>
        <taxon>Bacillota</taxon>
        <taxon>Bacilli</taxon>
        <taxon>Bacillales</taxon>
        <taxon>Thermoactinomycetaceae</taxon>
        <taxon>Croceifilum</taxon>
    </lineage>
</organism>
<dbReference type="GO" id="GO:0006508">
    <property type="term" value="P:proteolysis"/>
    <property type="evidence" value="ECO:0007669"/>
    <property type="project" value="UniProtKB-KW"/>
</dbReference>
<dbReference type="PANTHER" id="PTHR21581:SF6">
    <property type="entry name" value="TRAFFICKING PROTEIN PARTICLE COMPLEX SUBUNIT 12"/>
    <property type="match status" value="1"/>
</dbReference>
<comment type="catalytic activity">
    <reaction evidence="12">
        <text>Preferential cleavage: (Ac)2-L-Lys-D-Ala-|-D-Ala. Also transpeptidation of peptidyl-alanyl moieties that are N-acyl substituents of D-alanine.</text>
        <dbReference type="EC" id="3.4.16.4"/>
    </reaction>
</comment>
<dbReference type="InterPro" id="IPR012907">
    <property type="entry name" value="Peptidase_S11_C"/>
</dbReference>
<evidence type="ECO:0000256" key="6">
    <source>
        <dbReference type="ARBA" id="ARBA00022670"/>
    </source>
</evidence>
<dbReference type="PANTHER" id="PTHR21581">
    <property type="entry name" value="D-ALANYL-D-ALANINE CARBOXYPEPTIDASE"/>
    <property type="match status" value="1"/>
</dbReference>
<dbReference type="InterPro" id="IPR018044">
    <property type="entry name" value="Peptidase_S11"/>
</dbReference>
<feature type="binding site" evidence="14">
    <location>
        <position position="229"/>
    </location>
    <ligand>
        <name>substrate</name>
    </ligand>
</feature>
<comment type="function">
    <text evidence="1">Removes C-terminal D-alanyl residues from sugar-peptide cell wall precursors.</text>
</comment>
<evidence type="ECO:0000256" key="13">
    <source>
        <dbReference type="PIRSR" id="PIRSR618044-1"/>
    </source>
</evidence>
<dbReference type="InterPro" id="IPR037167">
    <property type="entry name" value="Peptidase_S11_C_sf"/>
</dbReference>
<evidence type="ECO:0000256" key="2">
    <source>
        <dbReference type="ARBA" id="ARBA00004752"/>
    </source>
</evidence>
<evidence type="ECO:0000256" key="5">
    <source>
        <dbReference type="ARBA" id="ARBA00022645"/>
    </source>
</evidence>
<dbReference type="GO" id="GO:0008360">
    <property type="term" value="P:regulation of cell shape"/>
    <property type="evidence" value="ECO:0007669"/>
    <property type="project" value="UniProtKB-KW"/>
</dbReference>
<dbReference type="PRINTS" id="PR00725">
    <property type="entry name" value="DADACBPTASE1"/>
</dbReference>
<dbReference type="GO" id="GO:0009002">
    <property type="term" value="F:serine-type D-Ala-D-Ala carboxypeptidase activity"/>
    <property type="evidence" value="ECO:0007669"/>
    <property type="project" value="UniProtKB-EC"/>
</dbReference>
<evidence type="ECO:0000256" key="7">
    <source>
        <dbReference type="ARBA" id="ARBA00022729"/>
    </source>
</evidence>
<dbReference type="SUPFAM" id="SSF69189">
    <property type="entry name" value="Penicillin-binding protein associated domain"/>
    <property type="match status" value="1"/>
</dbReference>
<evidence type="ECO:0000313" key="18">
    <source>
        <dbReference type="Proteomes" id="UP001238450"/>
    </source>
</evidence>
<dbReference type="GO" id="GO:0071555">
    <property type="term" value="P:cell wall organization"/>
    <property type="evidence" value="ECO:0007669"/>
    <property type="project" value="UniProtKB-KW"/>
</dbReference>
<keyword evidence="6" id="KW-0645">Protease</keyword>
<comment type="pathway">
    <text evidence="2">Cell wall biogenesis; peptidoglycan biosynthesis.</text>
</comment>
<keyword evidence="8 17" id="KW-0378">Hydrolase</keyword>
<name>A0AAJ1TFW1_9BACL</name>
<comment type="similarity">
    <text evidence="3 15">Belongs to the peptidase S11 family.</text>
</comment>
<evidence type="ECO:0000256" key="11">
    <source>
        <dbReference type="ARBA" id="ARBA00023316"/>
    </source>
</evidence>
<dbReference type="RefSeq" id="WP_307253595.1">
    <property type="nucleotide sequence ID" value="NZ_JAUSUV010000009.1"/>
</dbReference>
<evidence type="ECO:0000256" key="12">
    <source>
        <dbReference type="ARBA" id="ARBA00034000"/>
    </source>
</evidence>
<evidence type="ECO:0000313" key="17">
    <source>
        <dbReference type="EMBL" id="MDQ0418115.1"/>
    </source>
</evidence>
<dbReference type="SMART" id="SM00936">
    <property type="entry name" value="PBP5_C"/>
    <property type="match status" value="1"/>
</dbReference>
<dbReference type="EMBL" id="JAUSUV010000009">
    <property type="protein sequence ID" value="MDQ0418115.1"/>
    <property type="molecule type" value="Genomic_DNA"/>
</dbReference>
<dbReference type="InterPro" id="IPR015956">
    <property type="entry name" value="Peniciliin-bd_prot_C_sf"/>
</dbReference>
<dbReference type="Gene3D" id="2.60.410.10">
    <property type="entry name" value="D-Ala-D-Ala carboxypeptidase, C-terminal domain"/>
    <property type="match status" value="1"/>
</dbReference>
<keyword evidence="11" id="KW-0961">Cell wall biogenesis/degradation</keyword>
<evidence type="ECO:0000256" key="1">
    <source>
        <dbReference type="ARBA" id="ARBA00003217"/>
    </source>
</evidence>
<keyword evidence="10" id="KW-0573">Peptidoglycan synthesis</keyword>
<dbReference type="InterPro" id="IPR012338">
    <property type="entry name" value="Beta-lactam/transpept-like"/>
</dbReference>
<keyword evidence="5 17" id="KW-0121">Carboxypeptidase</keyword>
<evidence type="ECO:0000256" key="8">
    <source>
        <dbReference type="ARBA" id="ARBA00022801"/>
    </source>
</evidence>
<dbReference type="Pfam" id="PF07943">
    <property type="entry name" value="PBP5_C"/>
    <property type="match status" value="1"/>
</dbReference>
<dbReference type="Pfam" id="PF00768">
    <property type="entry name" value="Peptidase_S11"/>
    <property type="match status" value="1"/>
</dbReference>
<proteinExistence type="inferred from homology"/>
<dbReference type="Gene3D" id="3.40.710.10">
    <property type="entry name" value="DD-peptidase/beta-lactamase superfamily"/>
    <property type="match status" value="1"/>
</dbReference>
<feature type="domain" description="Peptidase S11 D-Ala-D-Ala carboxypeptidase A C-terminal" evidence="16">
    <location>
        <begin position="279"/>
        <end position="370"/>
    </location>
</feature>
<dbReference type="InterPro" id="IPR001967">
    <property type="entry name" value="Peptidase_S11_N"/>
</dbReference>
<evidence type="ECO:0000256" key="4">
    <source>
        <dbReference type="ARBA" id="ARBA00012448"/>
    </source>
</evidence>
<keyword evidence="18" id="KW-1185">Reference proteome</keyword>
<dbReference type="SUPFAM" id="SSF56601">
    <property type="entry name" value="beta-lactamase/transpeptidase-like"/>
    <property type="match status" value="1"/>
</dbReference>
<evidence type="ECO:0000256" key="10">
    <source>
        <dbReference type="ARBA" id="ARBA00022984"/>
    </source>
</evidence>
<evidence type="ECO:0000259" key="16">
    <source>
        <dbReference type="SMART" id="SM00936"/>
    </source>
</evidence>
<dbReference type="EC" id="3.4.16.4" evidence="4"/>
<evidence type="ECO:0000256" key="9">
    <source>
        <dbReference type="ARBA" id="ARBA00022960"/>
    </source>
</evidence>
<dbReference type="AlphaFoldDB" id="A0AAJ1TFW1"/>
<dbReference type="Proteomes" id="UP001238450">
    <property type="component" value="Unassembled WGS sequence"/>
</dbReference>
<sequence length="386" mass="43100">MLKRISISVFISIFVLSLFVPRAIVHAAELDLAPNAKSAVLMDADTGTVIYEKNSHEKLPPASITKVMTMLLVMEAIEQKKLKMTDSVTVSENASSKGGSQIFLEPGESMTVHDLLKGVAIGSANDASVALAEHIGGTEENFVAMMNKRAVALGLKDTKFQNPNGLPVADHYSSAYDIALLSRELLKHPEITKYTSLYQDYLRQDSKKPFWLVNTNKLVRFYQGLDGLKTGFTTEARFCLTATAKRDNFRVISVVLGEPDSKMRNQEISKMLDYAFSQYTNYTFYKKGDLIAKVGVDKGNPEEILIRAHHSMSILMKKGEDPKQYKKVVQFKELKAPIKQGETIGTIDFTNKEGKVVTHLEITSSRDIEEASLWKSIQKVFTDVFK</sequence>
<feature type="active site" description="Acyl-ester intermediate" evidence="13">
    <location>
        <position position="63"/>
    </location>
</feature>
<evidence type="ECO:0000256" key="14">
    <source>
        <dbReference type="PIRSR" id="PIRSR618044-2"/>
    </source>
</evidence>
<comment type="caution">
    <text evidence="17">The sequence shown here is derived from an EMBL/GenBank/DDBJ whole genome shotgun (WGS) entry which is preliminary data.</text>
</comment>
<keyword evidence="9" id="KW-0133">Cell shape</keyword>
<feature type="active site" description="Proton acceptor" evidence="13">
    <location>
        <position position="66"/>
    </location>
</feature>
<protein>
    <recommendedName>
        <fullName evidence="4">serine-type D-Ala-D-Ala carboxypeptidase</fullName>
        <ecNumber evidence="4">3.4.16.4</ecNumber>
    </recommendedName>
</protein>